<dbReference type="GO" id="GO:0031347">
    <property type="term" value="P:regulation of defense response"/>
    <property type="evidence" value="ECO:0007669"/>
    <property type="project" value="UniProtKB-UniRule"/>
</dbReference>
<dbReference type="AlphaFoldDB" id="A0AAV9BQ73"/>
<keyword evidence="7" id="KW-1185">Reference proteome</keyword>
<dbReference type="InterPro" id="IPR040390">
    <property type="entry name" value="TIFY/JAZ"/>
</dbReference>
<reference evidence="6" key="2">
    <citation type="submission" date="2023-06" db="EMBL/GenBank/DDBJ databases">
        <authorList>
            <person name="Ma L."/>
            <person name="Liu K.-W."/>
            <person name="Li Z."/>
            <person name="Hsiao Y.-Y."/>
            <person name="Qi Y."/>
            <person name="Fu T."/>
            <person name="Tang G."/>
            <person name="Zhang D."/>
            <person name="Sun W.-H."/>
            <person name="Liu D.-K."/>
            <person name="Li Y."/>
            <person name="Chen G.-Z."/>
            <person name="Liu X.-D."/>
            <person name="Liao X.-Y."/>
            <person name="Jiang Y.-T."/>
            <person name="Yu X."/>
            <person name="Hao Y."/>
            <person name="Huang J."/>
            <person name="Zhao X.-W."/>
            <person name="Ke S."/>
            <person name="Chen Y.-Y."/>
            <person name="Wu W.-L."/>
            <person name="Hsu J.-L."/>
            <person name="Lin Y.-F."/>
            <person name="Huang M.-D."/>
            <person name="Li C.-Y."/>
            <person name="Huang L."/>
            <person name="Wang Z.-W."/>
            <person name="Zhao X."/>
            <person name="Zhong W.-Y."/>
            <person name="Peng D.-H."/>
            <person name="Ahmad S."/>
            <person name="Lan S."/>
            <person name="Zhang J.-S."/>
            <person name="Tsai W.-C."/>
            <person name="Van De Peer Y."/>
            <person name="Liu Z.-J."/>
        </authorList>
    </citation>
    <scope>NUCLEOTIDE SEQUENCE</scope>
    <source>
        <strain evidence="6">SCP</strain>
        <tissue evidence="6">Leaves</tissue>
    </source>
</reference>
<keyword evidence="2 4" id="KW-1184">Jasmonic acid signaling pathway</keyword>
<evidence type="ECO:0000313" key="6">
    <source>
        <dbReference type="EMBL" id="KAK1278675.1"/>
    </source>
</evidence>
<dbReference type="Proteomes" id="UP001179952">
    <property type="component" value="Unassembled WGS sequence"/>
</dbReference>
<comment type="function">
    <text evidence="4">Repressor of jasmonate responses.</text>
</comment>
<dbReference type="InterPro" id="IPR010399">
    <property type="entry name" value="Tify_dom"/>
</dbReference>
<comment type="caution">
    <text evidence="6">The sequence shown here is derived from an EMBL/GenBank/DDBJ whole genome shotgun (WGS) entry which is preliminary data.</text>
</comment>
<dbReference type="GO" id="GO:0009611">
    <property type="term" value="P:response to wounding"/>
    <property type="evidence" value="ECO:0007669"/>
    <property type="project" value="UniProtKB-UniRule"/>
</dbReference>
<evidence type="ECO:0000313" key="7">
    <source>
        <dbReference type="Proteomes" id="UP001179952"/>
    </source>
</evidence>
<evidence type="ECO:0000256" key="1">
    <source>
        <dbReference type="ARBA" id="ARBA00008614"/>
    </source>
</evidence>
<accession>A0AAV9BQ73</accession>
<dbReference type="InterPro" id="IPR018467">
    <property type="entry name" value="CCT_CS"/>
</dbReference>
<dbReference type="SMART" id="SM00979">
    <property type="entry name" value="TIFY"/>
    <property type="match status" value="1"/>
</dbReference>
<dbReference type="PANTHER" id="PTHR33077:SF90">
    <property type="entry name" value="PROTEIN TIFY 7"/>
    <property type="match status" value="1"/>
</dbReference>
<name>A0AAV9BQ73_ACOGR</name>
<reference evidence="6" key="1">
    <citation type="journal article" date="2023" name="Nat. Commun.">
        <title>Diploid and tetraploid genomes of Acorus and the evolution of monocots.</title>
        <authorList>
            <person name="Ma L."/>
            <person name="Liu K.W."/>
            <person name="Li Z."/>
            <person name="Hsiao Y.Y."/>
            <person name="Qi Y."/>
            <person name="Fu T."/>
            <person name="Tang G.D."/>
            <person name="Zhang D."/>
            <person name="Sun W.H."/>
            <person name="Liu D.K."/>
            <person name="Li Y."/>
            <person name="Chen G.Z."/>
            <person name="Liu X.D."/>
            <person name="Liao X.Y."/>
            <person name="Jiang Y.T."/>
            <person name="Yu X."/>
            <person name="Hao Y."/>
            <person name="Huang J."/>
            <person name="Zhao X.W."/>
            <person name="Ke S."/>
            <person name="Chen Y.Y."/>
            <person name="Wu W.L."/>
            <person name="Hsu J.L."/>
            <person name="Lin Y.F."/>
            <person name="Huang M.D."/>
            <person name="Li C.Y."/>
            <person name="Huang L."/>
            <person name="Wang Z.W."/>
            <person name="Zhao X."/>
            <person name="Zhong W.Y."/>
            <person name="Peng D.H."/>
            <person name="Ahmad S."/>
            <person name="Lan S."/>
            <person name="Zhang J.S."/>
            <person name="Tsai W.C."/>
            <person name="Van de Peer Y."/>
            <person name="Liu Z.J."/>
        </authorList>
    </citation>
    <scope>NUCLEOTIDE SEQUENCE</scope>
    <source>
        <strain evidence="6">SCP</strain>
    </source>
</reference>
<dbReference type="PANTHER" id="PTHR33077">
    <property type="entry name" value="PROTEIN TIFY 4A-RELATED-RELATED"/>
    <property type="match status" value="1"/>
</dbReference>
<organism evidence="6 7">
    <name type="scientific">Acorus gramineus</name>
    <name type="common">Dwarf sweet flag</name>
    <dbReference type="NCBI Taxonomy" id="55184"/>
    <lineage>
        <taxon>Eukaryota</taxon>
        <taxon>Viridiplantae</taxon>
        <taxon>Streptophyta</taxon>
        <taxon>Embryophyta</taxon>
        <taxon>Tracheophyta</taxon>
        <taxon>Spermatophyta</taxon>
        <taxon>Magnoliopsida</taxon>
        <taxon>Liliopsida</taxon>
        <taxon>Acoraceae</taxon>
        <taxon>Acorus</taxon>
    </lineage>
</organism>
<keyword evidence="3" id="KW-0832">Ubl conjugation</keyword>
<keyword evidence="4" id="KW-0539">Nucleus</keyword>
<comment type="similarity">
    <text evidence="1 4">Belongs to the TIFY/JAZ family.</text>
</comment>
<feature type="domain" description="Tify" evidence="5">
    <location>
        <begin position="145"/>
        <end position="180"/>
    </location>
</feature>
<dbReference type="Pfam" id="PF06200">
    <property type="entry name" value="tify"/>
    <property type="match status" value="1"/>
</dbReference>
<sequence length="316" mass="33988">MERDFLGMNGKETMAFVKEEVKSSSKDLAFLGGSTLQWPSTNKFSTLQQFMSFKASQEERPKKLFFDRLSSSAFHPTSPLRNFNLNIIPGIHHAIPSYVESHPYHRIHVPSMSNGHNSTMGGQLKPQQPFGGVAPVSGRNALKPPPAAVAQLTIFYDGAVNVYDNIPAEKAQAIMFMARNGSSPQSMPANASNPRVQRPQLPNKMVMGVDPCSTLSSPISASSYSGGGGTQSATGSSGVDEMAAAKVLNNVTPAGQLEQPSKLMPGAVPQARNASLARFLEKRKERVTKSAMPYPATKKSNEGTLSIETSSDALYL</sequence>
<evidence type="ECO:0000256" key="2">
    <source>
        <dbReference type="ARBA" id="ARBA00022819"/>
    </source>
</evidence>
<comment type="domain">
    <text evidence="4">The jas domain is required for interaction with COI1.</text>
</comment>
<gene>
    <name evidence="6" type="ORF">QJS04_geneDACA017164</name>
</gene>
<evidence type="ECO:0000259" key="5">
    <source>
        <dbReference type="PROSITE" id="PS51320"/>
    </source>
</evidence>
<dbReference type="GO" id="GO:2000022">
    <property type="term" value="P:regulation of jasmonic acid mediated signaling pathway"/>
    <property type="evidence" value="ECO:0007669"/>
    <property type="project" value="UniProtKB-UniRule"/>
</dbReference>
<dbReference type="EMBL" id="JAUJYN010000002">
    <property type="protein sequence ID" value="KAK1278675.1"/>
    <property type="molecule type" value="Genomic_DNA"/>
</dbReference>
<dbReference type="PROSITE" id="PS51320">
    <property type="entry name" value="TIFY"/>
    <property type="match status" value="1"/>
</dbReference>
<comment type="subcellular location">
    <subcellularLocation>
        <location evidence="4">Nucleus</location>
    </subcellularLocation>
</comment>
<dbReference type="GO" id="GO:0005634">
    <property type="term" value="C:nucleus"/>
    <property type="evidence" value="ECO:0007669"/>
    <property type="project" value="UniProtKB-SubCell"/>
</dbReference>
<protein>
    <recommendedName>
        <fullName evidence="4">Protein TIFY</fullName>
    </recommendedName>
    <alternativeName>
        <fullName evidence="4">Jasmonate ZIM domain-containing protein</fullName>
    </alternativeName>
</protein>
<proteinExistence type="inferred from homology"/>
<evidence type="ECO:0000256" key="4">
    <source>
        <dbReference type="RuleBase" id="RU369065"/>
    </source>
</evidence>
<evidence type="ECO:0000256" key="3">
    <source>
        <dbReference type="ARBA" id="ARBA00022843"/>
    </source>
</evidence>
<dbReference type="Pfam" id="PF09425">
    <property type="entry name" value="Jas_motif"/>
    <property type="match status" value="1"/>
</dbReference>